<name>A0A9N9S0S0_9DIPT</name>
<evidence type="ECO:0000256" key="5">
    <source>
        <dbReference type="PROSITE-ProRule" id="PRU00108"/>
    </source>
</evidence>
<protein>
    <recommendedName>
        <fullName evidence="8">Homeobox domain-containing protein</fullName>
    </recommendedName>
</protein>
<dbReference type="EMBL" id="OU895879">
    <property type="protein sequence ID" value="CAG9807219.1"/>
    <property type="molecule type" value="Genomic_DNA"/>
</dbReference>
<dbReference type="GO" id="GO:0000981">
    <property type="term" value="F:DNA-binding transcription factor activity, RNA polymerase II-specific"/>
    <property type="evidence" value="ECO:0007669"/>
    <property type="project" value="InterPro"/>
</dbReference>
<dbReference type="PRINTS" id="PR00024">
    <property type="entry name" value="HOMEOBOX"/>
</dbReference>
<keyword evidence="4 5" id="KW-0539">Nucleus</keyword>
<dbReference type="GO" id="GO:0005634">
    <property type="term" value="C:nucleus"/>
    <property type="evidence" value="ECO:0007669"/>
    <property type="project" value="UniProtKB-SubCell"/>
</dbReference>
<dbReference type="Pfam" id="PF00046">
    <property type="entry name" value="Homeodomain"/>
    <property type="match status" value="1"/>
</dbReference>
<evidence type="ECO:0000256" key="1">
    <source>
        <dbReference type="ARBA" id="ARBA00004123"/>
    </source>
</evidence>
<evidence type="ECO:0000256" key="4">
    <source>
        <dbReference type="ARBA" id="ARBA00023242"/>
    </source>
</evidence>
<sequence length="549" mass="62465">MLELSDYIESKEASVHNSIETNNTSNKINNNNKNSGNVEYVEVNNEIKMVNKRSKSLEKDDKVVSLKSNLKTGEKLKRPDTAPPYLTAMLTSPSSTTTKCNVSSDILNKETRNESYHDNDSNKNLNILKTESEVKENINKCDINIVDNQSQRSVTMTWHEHIYRKPPKKPTPYSIMDILQWGCKRKSPSPIDLVNSDKNNNSNRTYQNVEPSTLQHLLNLNLNSPRSANNNNNTNSNHSNSRGLSYAETSEDESNLSDQPLNLCVIKSRDSSPGLEQRNISSIKSKKDMPKKSILKRKRSIDVTSDSYLSNDSLSYKESSANEKDIDDDDIMNEDGYDEQLVDGKRKKKARTTFTGRQIFELEKQFEVKKYLSSSERTEMARILNVTETQVKIWFQNRRTKWKKQENITNAEASEHKTTGPKGSESSNSPEIPKSGTKSITAELNAKITAKQNSRQKQQQQPPYIYANGTKSIRSMDPPKLKHVLDHKPSRNFLLNHSDIHRDNYSDTKCTLSHSDVESHLSSSRIPINDFKSKTTATPVTLNLKKNYL</sequence>
<dbReference type="InterPro" id="IPR020479">
    <property type="entry name" value="HD_metazoa"/>
</dbReference>
<dbReference type="PROSITE" id="PS50071">
    <property type="entry name" value="HOMEOBOX_2"/>
    <property type="match status" value="1"/>
</dbReference>
<reference evidence="9" key="2">
    <citation type="submission" date="2022-10" db="EMBL/GenBank/DDBJ databases">
        <authorList>
            <consortium name="ENA_rothamsted_submissions"/>
            <consortium name="culmorum"/>
            <person name="King R."/>
        </authorList>
    </citation>
    <scope>NUCLEOTIDE SEQUENCE</scope>
</reference>
<dbReference type="SMART" id="SM00389">
    <property type="entry name" value="HOX"/>
    <property type="match status" value="1"/>
</dbReference>
<dbReference type="PROSITE" id="PS00027">
    <property type="entry name" value="HOMEOBOX_1"/>
    <property type="match status" value="1"/>
</dbReference>
<gene>
    <name evidence="9" type="ORF">CHIRRI_LOCUS10068</name>
</gene>
<feature type="DNA-binding region" description="Homeobox" evidence="5">
    <location>
        <begin position="347"/>
        <end position="406"/>
    </location>
</feature>
<evidence type="ECO:0000259" key="8">
    <source>
        <dbReference type="PROSITE" id="PS50071"/>
    </source>
</evidence>
<dbReference type="GO" id="GO:0000978">
    <property type="term" value="F:RNA polymerase II cis-regulatory region sequence-specific DNA binding"/>
    <property type="evidence" value="ECO:0007669"/>
    <property type="project" value="TreeGrafter"/>
</dbReference>
<organism evidence="9 10">
    <name type="scientific">Chironomus riparius</name>
    <dbReference type="NCBI Taxonomy" id="315576"/>
    <lineage>
        <taxon>Eukaryota</taxon>
        <taxon>Metazoa</taxon>
        <taxon>Ecdysozoa</taxon>
        <taxon>Arthropoda</taxon>
        <taxon>Hexapoda</taxon>
        <taxon>Insecta</taxon>
        <taxon>Pterygota</taxon>
        <taxon>Neoptera</taxon>
        <taxon>Endopterygota</taxon>
        <taxon>Diptera</taxon>
        <taxon>Nematocera</taxon>
        <taxon>Chironomoidea</taxon>
        <taxon>Chironomidae</taxon>
        <taxon>Chironominae</taxon>
        <taxon>Chironomus</taxon>
    </lineage>
</organism>
<dbReference type="InterPro" id="IPR050394">
    <property type="entry name" value="Homeobox_NK-like"/>
</dbReference>
<dbReference type="Gene3D" id="1.10.10.60">
    <property type="entry name" value="Homeodomain-like"/>
    <property type="match status" value="1"/>
</dbReference>
<evidence type="ECO:0000256" key="7">
    <source>
        <dbReference type="SAM" id="MobiDB-lite"/>
    </source>
</evidence>
<keyword evidence="2 5" id="KW-0238">DNA-binding</keyword>
<dbReference type="GO" id="GO:0030154">
    <property type="term" value="P:cell differentiation"/>
    <property type="evidence" value="ECO:0007669"/>
    <property type="project" value="TreeGrafter"/>
</dbReference>
<comment type="subcellular location">
    <subcellularLocation>
        <location evidence="1 5 6">Nucleus</location>
    </subcellularLocation>
</comment>
<reference evidence="9" key="1">
    <citation type="submission" date="2022-01" db="EMBL/GenBank/DDBJ databases">
        <authorList>
            <person name="King R."/>
        </authorList>
    </citation>
    <scope>NUCLEOTIDE SEQUENCE</scope>
</reference>
<dbReference type="InterPro" id="IPR001356">
    <property type="entry name" value="HD"/>
</dbReference>
<evidence type="ECO:0000256" key="6">
    <source>
        <dbReference type="RuleBase" id="RU000682"/>
    </source>
</evidence>
<proteinExistence type="predicted"/>
<feature type="region of interest" description="Disordered" evidence="7">
    <location>
        <begin position="405"/>
        <end position="437"/>
    </location>
</feature>
<dbReference type="PANTHER" id="PTHR24340:SF70">
    <property type="entry name" value="NK7.1, ISOFORM A"/>
    <property type="match status" value="1"/>
</dbReference>
<dbReference type="InterPro" id="IPR009057">
    <property type="entry name" value="Homeodomain-like_sf"/>
</dbReference>
<dbReference type="SUPFAM" id="SSF46689">
    <property type="entry name" value="Homeodomain-like"/>
    <property type="match status" value="1"/>
</dbReference>
<accession>A0A9N9S0S0</accession>
<dbReference type="PANTHER" id="PTHR24340">
    <property type="entry name" value="HOMEOBOX PROTEIN NKX"/>
    <property type="match status" value="1"/>
</dbReference>
<dbReference type="Proteomes" id="UP001153620">
    <property type="component" value="Chromosome 3"/>
</dbReference>
<evidence type="ECO:0000256" key="2">
    <source>
        <dbReference type="ARBA" id="ARBA00023125"/>
    </source>
</evidence>
<dbReference type="CDD" id="cd00086">
    <property type="entry name" value="homeodomain"/>
    <property type="match status" value="1"/>
</dbReference>
<keyword evidence="10" id="KW-1185">Reference proteome</keyword>
<feature type="compositionally biased region" description="Polar residues" evidence="7">
    <location>
        <begin position="424"/>
        <end position="437"/>
    </location>
</feature>
<keyword evidence="3 5" id="KW-0371">Homeobox</keyword>
<feature type="domain" description="Homeobox" evidence="8">
    <location>
        <begin position="345"/>
        <end position="405"/>
    </location>
</feature>
<feature type="region of interest" description="Disordered" evidence="7">
    <location>
        <begin position="222"/>
        <end position="295"/>
    </location>
</feature>
<evidence type="ECO:0000256" key="3">
    <source>
        <dbReference type="ARBA" id="ARBA00023155"/>
    </source>
</evidence>
<evidence type="ECO:0000313" key="9">
    <source>
        <dbReference type="EMBL" id="CAG9807219.1"/>
    </source>
</evidence>
<dbReference type="AlphaFoldDB" id="A0A9N9S0S0"/>
<feature type="compositionally biased region" description="Low complexity" evidence="7">
    <location>
        <begin position="222"/>
        <end position="241"/>
    </location>
</feature>
<dbReference type="OrthoDB" id="6159439at2759"/>
<evidence type="ECO:0000313" key="10">
    <source>
        <dbReference type="Proteomes" id="UP001153620"/>
    </source>
</evidence>
<dbReference type="InterPro" id="IPR017970">
    <property type="entry name" value="Homeobox_CS"/>
</dbReference>